<dbReference type="Pfam" id="PF02687">
    <property type="entry name" value="FtsX"/>
    <property type="match status" value="1"/>
</dbReference>
<accession>A0ABN0RG71</accession>
<feature type="transmembrane region" description="Helical" evidence="7">
    <location>
        <begin position="392"/>
        <end position="414"/>
    </location>
</feature>
<feature type="domain" description="MacB-like periplasmic core" evidence="9">
    <location>
        <begin position="180"/>
        <end position="313"/>
    </location>
</feature>
<comment type="subcellular location">
    <subcellularLocation>
        <location evidence="1">Cell membrane</location>
        <topology evidence="1">Multi-pass membrane protein</topology>
    </subcellularLocation>
</comment>
<feature type="domain" description="ABC3 transporter permease C-terminal" evidence="8">
    <location>
        <begin position="353"/>
        <end position="426"/>
    </location>
</feature>
<dbReference type="EMBL" id="AODF01000009">
    <property type="protein sequence ID" value="EUJ32794.1"/>
    <property type="molecule type" value="Genomic_DNA"/>
</dbReference>
<evidence type="ECO:0000259" key="9">
    <source>
        <dbReference type="Pfam" id="PF12704"/>
    </source>
</evidence>
<evidence type="ECO:0000256" key="1">
    <source>
        <dbReference type="ARBA" id="ARBA00004651"/>
    </source>
</evidence>
<dbReference type="InterPro" id="IPR003838">
    <property type="entry name" value="ABC3_permease_C"/>
</dbReference>
<dbReference type="PANTHER" id="PTHR30572">
    <property type="entry name" value="MEMBRANE COMPONENT OF TRANSPORTER-RELATED"/>
    <property type="match status" value="1"/>
</dbReference>
<feature type="region of interest" description="Disordered" evidence="6">
    <location>
        <begin position="66"/>
        <end position="96"/>
    </location>
</feature>
<dbReference type="RefSeq" id="WP_036096836.1">
    <property type="nucleotide sequence ID" value="NZ_AODF01000009.1"/>
</dbReference>
<sequence>MNFIKRAFWSIKARLGRSILLFIIFTIVSVLVLSGFTIQSAANKASELARKELGGTVTLSYDREKQMQAAQQENSNSSSESSSSTEKTRPSFRTTPVKLSAAESLAKLDHVDSYNFYSSTQALAKNFEPVKSSGDTSQSDESSNTSTSDSSSSANEAMPGGGSVDDGNRPQMVQADLSVSGVLNSATSTDFTGDSAAKITSGRAITASDVGKKVVIVEETLAEQNEWKVGDTIEIQSSDEATTVALKIVGIYKARDTGTSNDMANNFSFLNPYNKIYVPYTAANTLKGSDYTDTVDSAVYTMDDAANISSFEAVAKKVKTVDWDEFKLDANDTLYKQMVGPIENVASFSKNVVYIVSIAGILILALLVMMQIRERKYEMGVLLSIGEKKTKLLGQFFVEIFIVALISFVVAGLASPFVAQVAGNQLLEQQNASAETATSNSSSSQGRQSGGPGGNGGGGPFGNASQTLQNLTQNQEEIKELNIQVTPKELAKMAGIGFVIAFISVVLPGITILRMNPKTILTKQE</sequence>
<feature type="compositionally biased region" description="Low complexity" evidence="6">
    <location>
        <begin position="132"/>
        <end position="153"/>
    </location>
</feature>
<keyword evidence="2" id="KW-1003">Cell membrane</keyword>
<keyword evidence="5 7" id="KW-0472">Membrane</keyword>
<feature type="transmembrane region" description="Helical" evidence="7">
    <location>
        <begin position="20"/>
        <end position="38"/>
    </location>
</feature>
<evidence type="ECO:0000256" key="4">
    <source>
        <dbReference type="ARBA" id="ARBA00022989"/>
    </source>
</evidence>
<dbReference type="InterPro" id="IPR050250">
    <property type="entry name" value="Macrolide_Exporter_MacB"/>
</dbReference>
<evidence type="ECO:0000313" key="11">
    <source>
        <dbReference type="Proteomes" id="UP000019249"/>
    </source>
</evidence>
<feature type="compositionally biased region" description="Gly residues" evidence="6">
    <location>
        <begin position="448"/>
        <end position="461"/>
    </location>
</feature>
<keyword evidence="3 7" id="KW-0812">Transmembrane</keyword>
<feature type="region of interest" description="Disordered" evidence="6">
    <location>
        <begin position="432"/>
        <end position="466"/>
    </location>
</feature>
<feature type="region of interest" description="Disordered" evidence="6">
    <location>
        <begin position="129"/>
        <end position="170"/>
    </location>
</feature>
<evidence type="ECO:0000256" key="3">
    <source>
        <dbReference type="ARBA" id="ARBA00022692"/>
    </source>
</evidence>
<gene>
    <name evidence="10" type="ORF">MFLO_05834</name>
</gene>
<feature type="compositionally biased region" description="Low complexity" evidence="6">
    <location>
        <begin position="73"/>
        <end position="84"/>
    </location>
</feature>
<dbReference type="Proteomes" id="UP000019249">
    <property type="component" value="Unassembled WGS sequence"/>
</dbReference>
<proteinExistence type="predicted"/>
<evidence type="ECO:0000313" key="10">
    <source>
        <dbReference type="EMBL" id="EUJ32794.1"/>
    </source>
</evidence>
<organism evidence="10 11">
    <name type="scientific">Listeria floridensis FSL S10-1187</name>
    <dbReference type="NCBI Taxonomy" id="1265817"/>
    <lineage>
        <taxon>Bacteria</taxon>
        <taxon>Bacillati</taxon>
        <taxon>Bacillota</taxon>
        <taxon>Bacilli</taxon>
        <taxon>Bacillales</taxon>
        <taxon>Listeriaceae</taxon>
        <taxon>Listeria</taxon>
    </lineage>
</organism>
<protein>
    <submittedName>
        <fullName evidence="10">ABC transporter permease</fullName>
    </submittedName>
</protein>
<evidence type="ECO:0000256" key="7">
    <source>
        <dbReference type="SAM" id="Phobius"/>
    </source>
</evidence>
<keyword evidence="11" id="KW-1185">Reference proteome</keyword>
<evidence type="ECO:0000256" key="5">
    <source>
        <dbReference type="ARBA" id="ARBA00023136"/>
    </source>
</evidence>
<keyword evidence="4 7" id="KW-1133">Transmembrane helix</keyword>
<dbReference type="Pfam" id="PF12704">
    <property type="entry name" value="MacB_PCD"/>
    <property type="match status" value="1"/>
</dbReference>
<reference evidence="10 11" key="1">
    <citation type="journal article" date="2014" name="Int. J. Syst. Evol. Microbiol.">
        <title>Listeria floridensis sp. nov., Listeria aquatica sp. nov., Listeria cornellensis sp. nov., Listeria riparia sp. nov. and Listeria grandensis sp. nov., from agricultural and natural environments.</title>
        <authorList>
            <person name="den Bakker H.C."/>
            <person name="Warchocki S."/>
            <person name="Wright E.M."/>
            <person name="Allred A.F."/>
            <person name="Ahlstrom C."/>
            <person name="Manuel C.S."/>
            <person name="Stasiewicz M.J."/>
            <person name="Burrell A."/>
            <person name="Roof S."/>
            <person name="Strawn L."/>
            <person name="Fortes E.D."/>
            <person name="Nightingale K.K."/>
            <person name="Kephart D."/>
            <person name="Wiedmann M."/>
        </authorList>
    </citation>
    <scope>NUCLEOTIDE SEQUENCE [LARGE SCALE GENOMIC DNA]</scope>
    <source>
        <strain evidence="10 11">FSL S10-1187</strain>
    </source>
</reference>
<name>A0ABN0RG71_9LIST</name>
<dbReference type="PANTHER" id="PTHR30572:SF9">
    <property type="entry name" value="ABC TRANSPORTER PERMEASE PROTEIN"/>
    <property type="match status" value="1"/>
</dbReference>
<evidence type="ECO:0000256" key="6">
    <source>
        <dbReference type="SAM" id="MobiDB-lite"/>
    </source>
</evidence>
<evidence type="ECO:0000259" key="8">
    <source>
        <dbReference type="Pfam" id="PF02687"/>
    </source>
</evidence>
<dbReference type="InterPro" id="IPR025857">
    <property type="entry name" value="MacB_PCD"/>
</dbReference>
<feature type="compositionally biased region" description="Low complexity" evidence="6">
    <location>
        <begin position="432"/>
        <end position="447"/>
    </location>
</feature>
<evidence type="ECO:0000256" key="2">
    <source>
        <dbReference type="ARBA" id="ARBA00022475"/>
    </source>
</evidence>
<feature type="transmembrane region" description="Helical" evidence="7">
    <location>
        <begin position="352"/>
        <end position="372"/>
    </location>
</feature>
<feature type="transmembrane region" description="Helical" evidence="7">
    <location>
        <begin position="493"/>
        <end position="513"/>
    </location>
</feature>
<comment type="caution">
    <text evidence="10">The sequence shown here is derived from an EMBL/GenBank/DDBJ whole genome shotgun (WGS) entry which is preliminary data.</text>
</comment>